<dbReference type="AlphaFoldDB" id="A0A9D1ML92"/>
<evidence type="ECO:0000256" key="3">
    <source>
        <dbReference type="ARBA" id="ARBA00009777"/>
    </source>
</evidence>
<dbReference type="InterPro" id="IPR012837">
    <property type="entry name" value="NrdG"/>
</dbReference>
<evidence type="ECO:0000256" key="5">
    <source>
        <dbReference type="ARBA" id="ARBA00022485"/>
    </source>
</evidence>
<dbReference type="GO" id="GO:0046872">
    <property type="term" value="F:metal ion binding"/>
    <property type="evidence" value="ECO:0007669"/>
    <property type="project" value="UniProtKB-KW"/>
</dbReference>
<keyword evidence="8 12" id="KW-0560">Oxidoreductase</keyword>
<dbReference type="InterPro" id="IPR013785">
    <property type="entry name" value="Aldolase_TIM"/>
</dbReference>
<keyword evidence="6" id="KW-0949">S-adenosyl-L-methionine</keyword>
<dbReference type="InterPro" id="IPR058240">
    <property type="entry name" value="rSAM_sf"/>
</dbReference>
<dbReference type="GO" id="GO:0051539">
    <property type="term" value="F:4 iron, 4 sulfur cluster binding"/>
    <property type="evidence" value="ECO:0007669"/>
    <property type="project" value="UniProtKB-KW"/>
</dbReference>
<comment type="caution">
    <text evidence="14">The sequence shown here is derived from an EMBL/GenBank/DDBJ whole genome shotgun (WGS) entry which is preliminary data.</text>
</comment>
<dbReference type="SFLD" id="SFLDG01066">
    <property type="entry name" value="organic_radical-activating_enz"/>
    <property type="match status" value="1"/>
</dbReference>
<evidence type="ECO:0000256" key="6">
    <source>
        <dbReference type="ARBA" id="ARBA00022691"/>
    </source>
</evidence>
<dbReference type="GO" id="GO:0004748">
    <property type="term" value="F:ribonucleoside-diphosphate reductase activity, thioredoxin disulfide as acceptor"/>
    <property type="evidence" value="ECO:0007669"/>
    <property type="project" value="TreeGrafter"/>
</dbReference>
<comment type="catalytic activity">
    <reaction evidence="11">
        <text>glycyl-[protein] + reduced [flavodoxin] + S-adenosyl-L-methionine = glycin-2-yl radical-[protein] + semiquinone [flavodoxin] + 5'-deoxyadenosine + L-methionine + H(+)</text>
        <dbReference type="Rhea" id="RHEA:61976"/>
        <dbReference type="Rhea" id="RHEA-COMP:10622"/>
        <dbReference type="Rhea" id="RHEA-COMP:14480"/>
        <dbReference type="Rhea" id="RHEA-COMP:15993"/>
        <dbReference type="Rhea" id="RHEA-COMP:15994"/>
        <dbReference type="ChEBI" id="CHEBI:15378"/>
        <dbReference type="ChEBI" id="CHEBI:17319"/>
        <dbReference type="ChEBI" id="CHEBI:29947"/>
        <dbReference type="ChEBI" id="CHEBI:32722"/>
        <dbReference type="ChEBI" id="CHEBI:57618"/>
        <dbReference type="ChEBI" id="CHEBI:57844"/>
        <dbReference type="ChEBI" id="CHEBI:59789"/>
        <dbReference type="ChEBI" id="CHEBI:140311"/>
    </reaction>
</comment>
<dbReference type="SFLD" id="SFLDF00299">
    <property type="entry name" value="anaerobic_ribonucleoside-triph"/>
    <property type="match status" value="1"/>
</dbReference>
<evidence type="ECO:0000256" key="10">
    <source>
        <dbReference type="ARBA" id="ARBA00023014"/>
    </source>
</evidence>
<dbReference type="EMBL" id="DVNJ01000002">
    <property type="protein sequence ID" value="HIU62342.1"/>
    <property type="molecule type" value="Genomic_DNA"/>
</dbReference>
<dbReference type="InterPro" id="IPR001989">
    <property type="entry name" value="Radical_activat_CS"/>
</dbReference>
<dbReference type="SFLD" id="SFLDG01063">
    <property type="entry name" value="activating_enzymes__group_1"/>
    <property type="match status" value="1"/>
</dbReference>
<dbReference type="InterPro" id="IPR007197">
    <property type="entry name" value="rSAM"/>
</dbReference>
<dbReference type="SFLD" id="SFLDS00029">
    <property type="entry name" value="Radical_SAM"/>
    <property type="match status" value="1"/>
</dbReference>
<dbReference type="EC" id="1.97.1.-" evidence="12"/>
<organism evidence="14 15">
    <name type="scientific">Candidatus Caccalectryoclostridium excrementigallinarum</name>
    <dbReference type="NCBI Taxonomy" id="2840710"/>
    <lineage>
        <taxon>Bacteria</taxon>
        <taxon>Bacillati</taxon>
        <taxon>Bacillota</taxon>
        <taxon>Clostridia</taxon>
        <taxon>Christensenellales</taxon>
        <taxon>Christensenellaceae</taxon>
        <taxon>Christensenellaceae incertae sedis</taxon>
        <taxon>Candidatus Caccalectryoclostridium</taxon>
    </lineage>
</organism>
<evidence type="ECO:0000256" key="9">
    <source>
        <dbReference type="ARBA" id="ARBA00023004"/>
    </source>
</evidence>
<dbReference type="SUPFAM" id="SSF102114">
    <property type="entry name" value="Radical SAM enzymes"/>
    <property type="match status" value="1"/>
</dbReference>
<keyword evidence="9" id="KW-0408">Iron</keyword>
<dbReference type="Pfam" id="PF13353">
    <property type="entry name" value="Fer4_12"/>
    <property type="match status" value="1"/>
</dbReference>
<evidence type="ECO:0000259" key="13">
    <source>
        <dbReference type="PROSITE" id="PS51918"/>
    </source>
</evidence>
<evidence type="ECO:0000256" key="11">
    <source>
        <dbReference type="ARBA" id="ARBA00047365"/>
    </source>
</evidence>
<feature type="domain" description="Radical SAM core" evidence="13">
    <location>
        <begin position="14"/>
        <end position="173"/>
    </location>
</feature>
<accession>A0A9D1ML92</accession>
<evidence type="ECO:0000256" key="7">
    <source>
        <dbReference type="ARBA" id="ARBA00022723"/>
    </source>
</evidence>
<dbReference type="CDD" id="cd01335">
    <property type="entry name" value="Radical_SAM"/>
    <property type="match status" value="1"/>
</dbReference>
<dbReference type="PANTHER" id="PTHR30352:SF2">
    <property type="entry name" value="ANAEROBIC RIBONUCLEOSIDE-TRIPHOSPHATE REDUCTASE-ACTIVATING PROTEIN"/>
    <property type="match status" value="1"/>
</dbReference>
<reference evidence="14" key="1">
    <citation type="submission" date="2020-10" db="EMBL/GenBank/DDBJ databases">
        <authorList>
            <person name="Gilroy R."/>
        </authorList>
    </citation>
    <scope>NUCLEOTIDE SEQUENCE</scope>
    <source>
        <strain evidence="14">9366</strain>
    </source>
</reference>
<sequence>MSIRVAGTVSDSITDGPGIRYTLFVQGCPHHCPGCHNPQTHDFSGGREMEEEEIIAAINKNPLLSGLTLSGGEPMCQARALAHLVERVRKECPRIKEVACYTGFTFEELAEGKAEGAGELLAQLDTLIDGRFVQALRSWEIRFAGSSNQRVIDVPASLKEGRVVLDTSERWNG</sequence>
<dbReference type="NCBIfam" id="TIGR02491">
    <property type="entry name" value="NrdG"/>
    <property type="match status" value="1"/>
</dbReference>
<dbReference type="PROSITE" id="PS01087">
    <property type="entry name" value="RADICAL_ACTIVATING"/>
    <property type="match status" value="1"/>
</dbReference>
<comment type="cofactor">
    <cofactor evidence="1">
        <name>[4Fe-4S] cluster</name>
        <dbReference type="ChEBI" id="CHEBI:49883"/>
    </cofactor>
</comment>
<protein>
    <recommendedName>
        <fullName evidence="4 12">Anaerobic ribonucleoside-triphosphate reductase-activating protein</fullName>
        <ecNumber evidence="12">1.97.1.-</ecNumber>
    </recommendedName>
</protein>
<keyword evidence="5" id="KW-0004">4Fe-4S</keyword>
<keyword evidence="10" id="KW-0411">Iron-sulfur</keyword>
<dbReference type="PROSITE" id="PS51918">
    <property type="entry name" value="RADICAL_SAM"/>
    <property type="match status" value="1"/>
</dbReference>
<evidence type="ECO:0000313" key="15">
    <source>
        <dbReference type="Proteomes" id="UP000824145"/>
    </source>
</evidence>
<evidence type="ECO:0000256" key="12">
    <source>
        <dbReference type="PIRNR" id="PIRNR000368"/>
    </source>
</evidence>
<evidence type="ECO:0000313" key="14">
    <source>
        <dbReference type="EMBL" id="HIU62342.1"/>
    </source>
</evidence>
<keyword evidence="7" id="KW-0479">Metal-binding</keyword>
<dbReference type="PIRSF" id="PIRSF000368">
    <property type="entry name" value="NrdG"/>
    <property type="match status" value="1"/>
</dbReference>
<dbReference type="Proteomes" id="UP000824145">
    <property type="component" value="Unassembled WGS sequence"/>
</dbReference>
<reference evidence="14" key="2">
    <citation type="journal article" date="2021" name="PeerJ">
        <title>Extensive microbial diversity within the chicken gut microbiome revealed by metagenomics and culture.</title>
        <authorList>
            <person name="Gilroy R."/>
            <person name="Ravi A."/>
            <person name="Getino M."/>
            <person name="Pursley I."/>
            <person name="Horton D.L."/>
            <person name="Alikhan N.F."/>
            <person name="Baker D."/>
            <person name="Gharbi K."/>
            <person name="Hall N."/>
            <person name="Watson M."/>
            <person name="Adriaenssens E.M."/>
            <person name="Foster-Nyarko E."/>
            <person name="Jarju S."/>
            <person name="Secka A."/>
            <person name="Antonio M."/>
            <person name="Oren A."/>
            <person name="Chaudhuri R.R."/>
            <person name="La Ragione R."/>
            <person name="Hildebrand F."/>
            <person name="Pallen M.J."/>
        </authorList>
    </citation>
    <scope>NUCLEOTIDE SEQUENCE</scope>
    <source>
        <strain evidence="14">9366</strain>
    </source>
</reference>
<comment type="function">
    <text evidence="2 12">Activation of anaerobic ribonucleoside-triphosphate reductase under anaerobic conditions by generation of an organic free radical, using S-adenosylmethionine and reduced flavodoxin as cosubstrates to produce 5'-deoxy-adenosine.</text>
</comment>
<dbReference type="GO" id="GO:0043365">
    <property type="term" value="F:[formate-C-acetyltransferase]-activating enzyme activity"/>
    <property type="evidence" value="ECO:0007669"/>
    <property type="project" value="InterPro"/>
</dbReference>
<comment type="similarity">
    <text evidence="3 12">Belongs to the organic radical-activating enzymes family.</text>
</comment>
<dbReference type="PANTHER" id="PTHR30352">
    <property type="entry name" value="PYRUVATE FORMATE-LYASE-ACTIVATING ENZYME"/>
    <property type="match status" value="1"/>
</dbReference>
<proteinExistence type="inferred from homology"/>
<dbReference type="Gene3D" id="3.20.20.70">
    <property type="entry name" value="Aldolase class I"/>
    <property type="match status" value="1"/>
</dbReference>
<dbReference type="InterPro" id="IPR034457">
    <property type="entry name" value="Organic_radical-activating"/>
</dbReference>
<evidence type="ECO:0000256" key="1">
    <source>
        <dbReference type="ARBA" id="ARBA00001966"/>
    </source>
</evidence>
<name>A0A9D1ML92_9FIRM</name>
<evidence type="ECO:0000256" key="2">
    <source>
        <dbReference type="ARBA" id="ARBA00003852"/>
    </source>
</evidence>
<gene>
    <name evidence="14" type="primary">nrdG</name>
    <name evidence="14" type="ORF">IAB07_01050</name>
</gene>
<evidence type="ECO:0000256" key="8">
    <source>
        <dbReference type="ARBA" id="ARBA00023002"/>
    </source>
</evidence>
<evidence type="ECO:0000256" key="4">
    <source>
        <dbReference type="ARBA" id="ARBA00014281"/>
    </source>
</evidence>